<name>A0ABV3LF34_9MICO</name>
<feature type="region of interest" description="Disordered" evidence="1">
    <location>
        <begin position="1"/>
        <end position="52"/>
    </location>
</feature>
<evidence type="ECO:0000313" key="2">
    <source>
        <dbReference type="EMBL" id="MEW1974530.1"/>
    </source>
</evidence>
<accession>A0ABV3LF34</accession>
<proteinExistence type="predicted"/>
<feature type="compositionally biased region" description="Basic residues" evidence="1">
    <location>
        <begin position="10"/>
        <end position="23"/>
    </location>
</feature>
<protein>
    <submittedName>
        <fullName evidence="2">Uncharacterized protein</fullName>
    </submittedName>
</protein>
<organism evidence="2 3">
    <name type="scientific">Microbacterium profundi</name>
    <dbReference type="NCBI Taxonomy" id="450380"/>
    <lineage>
        <taxon>Bacteria</taxon>
        <taxon>Bacillati</taxon>
        <taxon>Actinomycetota</taxon>
        <taxon>Actinomycetes</taxon>
        <taxon>Micrococcales</taxon>
        <taxon>Microbacteriaceae</taxon>
        <taxon>Microbacterium</taxon>
    </lineage>
</organism>
<reference evidence="2 3" key="1">
    <citation type="submission" date="2024-06" db="EMBL/GenBank/DDBJ databases">
        <title>The Natural Products Discovery Center: Release of the First 8490 Sequenced Strains for Exploring Actinobacteria Biosynthetic Diversity.</title>
        <authorList>
            <person name="Kalkreuter E."/>
            <person name="Kautsar S.A."/>
            <person name="Yang D."/>
            <person name="Bader C.D."/>
            <person name="Teijaro C.N."/>
            <person name="Fluegel L."/>
            <person name="Davis C.M."/>
            <person name="Simpson J.R."/>
            <person name="Lauterbach L."/>
            <person name="Steele A.D."/>
            <person name="Gui C."/>
            <person name="Meng S."/>
            <person name="Li G."/>
            <person name="Viehrig K."/>
            <person name="Ye F."/>
            <person name="Su P."/>
            <person name="Kiefer A.F."/>
            <person name="Nichols A."/>
            <person name="Cepeda A.J."/>
            <person name="Yan W."/>
            <person name="Fan B."/>
            <person name="Jiang Y."/>
            <person name="Adhikari A."/>
            <person name="Zheng C.-J."/>
            <person name="Schuster L."/>
            <person name="Cowan T.M."/>
            <person name="Smanski M.J."/>
            <person name="Chevrette M.G."/>
            <person name="De Carvalho L.P.S."/>
            <person name="Shen B."/>
        </authorList>
    </citation>
    <scope>NUCLEOTIDE SEQUENCE [LARGE SCALE GENOMIC DNA]</scope>
    <source>
        <strain evidence="2 3">NPDC077434</strain>
    </source>
</reference>
<dbReference type="EMBL" id="JBFBMH010000005">
    <property type="protein sequence ID" value="MEW1974530.1"/>
    <property type="molecule type" value="Genomic_DNA"/>
</dbReference>
<evidence type="ECO:0000256" key="1">
    <source>
        <dbReference type="SAM" id="MobiDB-lite"/>
    </source>
</evidence>
<gene>
    <name evidence="2" type="ORF">AB0301_05520</name>
</gene>
<comment type="caution">
    <text evidence="2">The sequence shown here is derived from an EMBL/GenBank/DDBJ whole genome shotgun (WGS) entry which is preliminary data.</text>
</comment>
<dbReference type="RefSeq" id="WP_366232661.1">
    <property type="nucleotide sequence ID" value="NZ_JBFBMH010000005.1"/>
</dbReference>
<evidence type="ECO:0000313" key="3">
    <source>
        <dbReference type="Proteomes" id="UP001553715"/>
    </source>
</evidence>
<dbReference type="Proteomes" id="UP001553715">
    <property type="component" value="Unassembled WGS sequence"/>
</dbReference>
<sequence length="106" mass="11554">MVLDAASRRMERHHATPPRRGPSRTRPLPHAAPPGATPPGAAPPRRGPSRRAPSVVYAKTLDADAWAALARSVTREYDERPTEVVSEAEFVWYSDGVEHHAVISLG</sequence>
<keyword evidence="3" id="KW-1185">Reference proteome</keyword>
<feature type="compositionally biased region" description="Pro residues" evidence="1">
    <location>
        <begin position="30"/>
        <end position="46"/>
    </location>
</feature>